<name>A0A084ET49_SPHYA</name>
<dbReference type="eggNOG" id="ENOG502Z7KS">
    <property type="taxonomic scope" value="Bacteria"/>
</dbReference>
<evidence type="ECO:0000256" key="5">
    <source>
        <dbReference type="SAM" id="Phobius"/>
    </source>
</evidence>
<feature type="transmembrane region" description="Helical" evidence="5">
    <location>
        <begin position="45"/>
        <end position="65"/>
    </location>
</feature>
<organism evidence="7 8">
    <name type="scientific">Sphingobium yanoikuyae</name>
    <name type="common">Sphingomonas yanoikuyae</name>
    <dbReference type="NCBI Taxonomy" id="13690"/>
    <lineage>
        <taxon>Bacteria</taxon>
        <taxon>Pseudomonadati</taxon>
        <taxon>Pseudomonadota</taxon>
        <taxon>Alphaproteobacteria</taxon>
        <taxon>Sphingomonadales</taxon>
        <taxon>Sphingomonadaceae</taxon>
        <taxon>Sphingobium</taxon>
    </lineage>
</organism>
<dbReference type="GO" id="GO:0016020">
    <property type="term" value="C:membrane"/>
    <property type="evidence" value="ECO:0007669"/>
    <property type="project" value="UniProtKB-SubCell"/>
</dbReference>
<feature type="domain" description="Yip1" evidence="6">
    <location>
        <begin position="19"/>
        <end position="187"/>
    </location>
</feature>
<feature type="transmembrane region" description="Helical" evidence="5">
    <location>
        <begin position="85"/>
        <end position="106"/>
    </location>
</feature>
<comment type="subcellular location">
    <subcellularLocation>
        <location evidence="1">Membrane</location>
        <topology evidence="1">Multi-pass membrane protein</topology>
    </subcellularLocation>
</comment>
<accession>A0A084ET49</accession>
<dbReference type="Pfam" id="PF04893">
    <property type="entry name" value="Yip1"/>
    <property type="match status" value="1"/>
</dbReference>
<evidence type="ECO:0000256" key="2">
    <source>
        <dbReference type="ARBA" id="ARBA00022692"/>
    </source>
</evidence>
<dbReference type="AlphaFoldDB" id="A0A084ET49"/>
<sequence length="390" mass="41148">MSDSNPVSTPPGIADRVKAIILRPRDEWPVIEAEPASIGSLYTGYAMILAAIPPLATLIGGQVFGHGLFGITWRPPLIGAIGMAIAHYVLSLIGLAVLAIIINFLAPSFGGQRDKLKAFKISAYSATAGWLAGIFSLLPGLGMLGLLGLYSLYLLYLGLPRLMKVPEQKALPYTIVTMVAGALLFILASLLAMPFSGLSGSHAGPDEIGGEITVPGIGKIDVDKMDAATKQMEQAAKRMEEATNNSRSAAIAPDVLQALLPEKIGRFTRTEIESSGMSAGAHASARYRAGDDEIELEVNDIAVAGAFAGIGAALNVQSNRQTASGYERTQTIDGRIVTEEWDKDSRHGKYATTLADRFMVEAEGTVADIGELKAAVNALDLDRLSALAAK</sequence>
<evidence type="ECO:0000313" key="7">
    <source>
        <dbReference type="EMBL" id="KEZ21141.1"/>
    </source>
</evidence>
<protein>
    <submittedName>
        <fullName evidence="7">Na+/phosphate symporter</fullName>
    </submittedName>
</protein>
<feature type="transmembrane region" description="Helical" evidence="5">
    <location>
        <begin position="141"/>
        <end position="159"/>
    </location>
</feature>
<gene>
    <name evidence="7" type="ORF">CP98_00591</name>
</gene>
<dbReference type="RefSeq" id="WP_037516707.1">
    <property type="nucleotide sequence ID" value="NZ_JGVR01000002.1"/>
</dbReference>
<comment type="caution">
    <text evidence="7">The sequence shown here is derived from an EMBL/GenBank/DDBJ whole genome shotgun (WGS) entry which is preliminary data.</text>
</comment>
<keyword evidence="2 5" id="KW-0812">Transmembrane</keyword>
<dbReference type="EMBL" id="JGVR01000002">
    <property type="protein sequence ID" value="KEZ21141.1"/>
    <property type="molecule type" value="Genomic_DNA"/>
</dbReference>
<dbReference type="STRING" id="13690.AX777_04225"/>
<dbReference type="PATRIC" id="fig|13690.10.peg.617"/>
<dbReference type="InterPro" id="IPR006977">
    <property type="entry name" value="Yip1_dom"/>
</dbReference>
<dbReference type="Proteomes" id="UP000028534">
    <property type="component" value="Unassembled WGS sequence"/>
</dbReference>
<reference evidence="7 8" key="1">
    <citation type="submission" date="2014-03" db="EMBL/GenBank/DDBJ databases">
        <title>Genome sequence of Sphingobium yanoikuyae B1.</title>
        <authorList>
            <person name="Gan H.M."/>
            <person name="Gan H.Y."/>
            <person name="Savka M.A."/>
        </authorList>
    </citation>
    <scope>NUCLEOTIDE SEQUENCE [LARGE SCALE GENOMIC DNA]</scope>
    <source>
        <strain evidence="7 8">B1</strain>
    </source>
</reference>
<evidence type="ECO:0000313" key="8">
    <source>
        <dbReference type="Proteomes" id="UP000028534"/>
    </source>
</evidence>
<keyword evidence="3 5" id="KW-1133">Transmembrane helix</keyword>
<proteinExistence type="predicted"/>
<evidence type="ECO:0000256" key="3">
    <source>
        <dbReference type="ARBA" id="ARBA00022989"/>
    </source>
</evidence>
<keyword evidence="4 5" id="KW-0472">Membrane</keyword>
<evidence type="ECO:0000256" key="1">
    <source>
        <dbReference type="ARBA" id="ARBA00004141"/>
    </source>
</evidence>
<feature type="transmembrane region" description="Helical" evidence="5">
    <location>
        <begin position="171"/>
        <end position="193"/>
    </location>
</feature>
<evidence type="ECO:0000259" key="6">
    <source>
        <dbReference type="Pfam" id="PF04893"/>
    </source>
</evidence>
<evidence type="ECO:0000256" key="4">
    <source>
        <dbReference type="ARBA" id="ARBA00023136"/>
    </source>
</evidence>